<dbReference type="AlphaFoldDB" id="A0A6I2U324"/>
<dbReference type="InterPro" id="IPR024976">
    <property type="entry name" value="DUF3885"/>
</dbReference>
<evidence type="ECO:0000313" key="2">
    <source>
        <dbReference type="EMBL" id="MST91992.1"/>
    </source>
</evidence>
<protein>
    <submittedName>
        <fullName evidence="2">DUF3885 domain-containing protein</fullName>
    </submittedName>
</protein>
<dbReference type="EMBL" id="VUNJ01000007">
    <property type="protein sequence ID" value="MST91992.1"/>
    <property type="molecule type" value="Genomic_DNA"/>
</dbReference>
<evidence type="ECO:0000313" key="3">
    <source>
        <dbReference type="Proteomes" id="UP000431913"/>
    </source>
</evidence>
<dbReference type="Pfam" id="PF13021">
    <property type="entry name" value="DUF3885"/>
    <property type="match status" value="1"/>
</dbReference>
<gene>
    <name evidence="2" type="ORF">FYJ76_08580</name>
</gene>
<accession>A0A6I2U324</accession>
<organism evidence="2 3">
    <name type="scientific">Ruthenibacterium lactatiformans</name>
    <dbReference type="NCBI Taxonomy" id="1550024"/>
    <lineage>
        <taxon>Bacteria</taxon>
        <taxon>Bacillati</taxon>
        <taxon>Bacillota</taxon>
        <taxon>Clostridia</taxon>
        <taxon>Eubacteriales</taxon>
        <taxon>Oscillospiraceae</taxon>
        <taxon>Ruthenibacterium</taxon>
    </lineage>
</organism>
<name>A0A6I2U324_9FIRM</name>
<comment type="caution">
    <text evidence="2">The sequence shown here is derived from an EMBL/GenBank/DDBJ whole genome shotgun (WGS) entry which is preliminary data.</text>
</comment>
<reference evidence="2 3" key="1">
    <citation type="submission" date="2019-08" db="EMBL/GenBank/DDBJ databases">
        <title>In-depth cultivation of the pig gut microbiome towards novel bacterial diversity and tailored functional studies.</title>
        <authorList>
            <person name="Wylensek D."/>
            <person name="Hitch T.C.A."/>
            <person name="Clavel T."/>
        </authorList>
    </citation>
    <scope>NUCLEOTIDE SEQUENCE [LARGE SCALE GENOMIC DNA]</scope>
    <source>
        <strain evidence="2 3">WCA3-601-WT-6J</strain>
    </source>
</reference>
<evidence type="ECO:0000259" key="1">
    <source>
        <dbReference type="Pfam" id="PF13021"/>
    </source>
</evidence>
<dbReference type="Proteomes" id="UP000431913">
    <property type="component" value="Unassembled WGS sequence"/>
</dbReference>
<sequence length="226" mass="26227">MRRRTLRKERYSMLSERFDNLLIRIGNPTLEHPVFYKCPVAIRFEIGGETPVYSDASLLRDTVVNPQYIGASLQRAKAIYSSLPQPPNLLRIDTHPNENGPGYGNGLDLSVLQNLVFLPHEQREQQINDGDEQYMVLQLYWDLCKIDFSPELLLREIIKADLGGISSLVSSVYFANTEEVYLYHIYDDRGADLVAERKETLWPIYHNFNQWILDCDRKEIDKLFAT</sequence>
<proteinExistence type="predicted"/>
<feature type="domain" description="DUF3885" evidence="1">
    <location>
        <begin position="27"/>
        <end position="216"/>
    </location>
</feature>